<evidence type="ECO:0000313" key="3">
    <source>
        <dbReference type="EMBL" id="KAF1910979.1"/>
    </source>
</evidence>
<organism evidence="3 4">
    <name type="scientific">Ampelomyces quisqualis</name>
    <name type="common">Powdery mildew agent</name>
    <dbReference type="NCBI Taxonomy" id="50730"/>
    <lineage>
        <taxon>Eukaryota</taxon>
        <taxon>Fungi</taxon>
        <taxon>Dikarya</taxon>
        <taxon>Ascomycota</taxon>
        <taxon>Pezizomycotina</taxon>
        <taxon>Dothideomycetes</taxon>
        <taxon>Pleosporomycetidae</taxon>
        <taxon>Pleosporales</taxon>
        <taxon>Pleosporineae</taxon>
        <taxon>Phaeosphaeriaceae</taxon>
        <taxon>Ampelomyces</taxon>
    </lineage>
</organism>
<keyword evidence="4" id="KW-1185">Reference proteome</keyword>
<dbReference type="AlphaFoldDB" id="A0A6A5Q5Z4"/>
<name>A0A6A5Q5Z4_AMPQU</name>
<evidence type="ECO:0000256" key="2">
    <source>
        <dbReference type="SAM" id="MobiDB-lite"/>
    </source>
</evidence>
<evidence type="ECO:0000256" key="1">
    <source>
        <dbReference type="SAM" id="Coils"/>
    </source>
</evidence>
<feature type="compositionally biased region" description="Low complexity" evidence="2">
    <location>
        <begin position="22"/>
        <end position="67"/>
    </location>
</feature>
<proteinExistence type="predicted"/>
<feature type="region of interest" description="Disordered" evidence="2">
    <location>
        <begin position="1"/>
        <end position="97"/>
    </location>
</feature>
<gene>
    <name evidence="3" type="ORF">BDU57DRAFT_533771</name>
</gene>
<feature type="coiled-coil region" evidence="1">
    <location>
        <begin position="198"/>
        <end position="248"/>
    </location>
</feature>
<dbReference type="Proteomes" id="UP000800096">
    <property type="component" value="Unassembled WGS sequence"/>
</dbReference>
<reference evidence="3" key="1">
    <citation type="journal article" date="2020" name="Stud. Mycol.">
        <title>101 Dothideomycetes genomes: a test case for predicting lifestyles and emergence of pathogens.</title>
        <authorList>
            <person name="Haridas S."/>
            <person name="Albert R."/>
            <person name="Binder M."/>
            <person name="Bloem J."/>
            <person name="Labutti K."/>
            <person name="Salamov A."/>
            <person name="Andreopoulos B."/>
            <person name="Baker S."/>
            <person name="Barry K."/>
            <person name="Bills G."/>
            <person name="Bluhm B."/>
            <person name="Cannon C."/>
            <person name="Castanera R."/>
            <person name="Culley D."/>
            <person name="Daum C."/>
            <person name="Ezra D."/>
            <person name="Gonzalez J."/>
            <person name="Henrissat B."/>
            <person name="Kuo A."/>
            <person name="Liang C."/>
            <person name="Lipzen A."/>
            <person name="Lutzoni F."/>
            <person name="Magnuson J."/>
            <person name="Mondo S."/>
            <person name="Nolan M."/>
            <person name="Ohm R."/>
            <person name="Pangilinan J."/>
            <person name="Park H.-J."/>
            <person name="Ramirez L."/>
            <person name="Alfaro M."/>
            <person name="Sun H."/>
            <person name="Tritt A."/>
            <person name="Yoshinaga Y."/>
            <person name="Zwiers L.-H."/>
            <person name="Turgeon B."/>
            <person name="Goodwin S."/>
            <person name="Spatafora J."/>
            <person name="Crous P."/>
            <person name="Grigoriev I."/>
        </authorList>
    </citation>
    <scope>NUCLEOTIDE SEQUENCE</scope>
    <source>
        <strain evidence="3">HMLAC05119</strain>
    </source>
</reference>
<accession>A0A6A5Q5Z4</accession>
<protein>
    <submittedName>
        <fullName evidence="3">Uncharacterized protein</fullName>
    </submittedName>
</protein>
<sequence>MSAMKLRSSARQGRQNLPTPPTSTASSSSATSRQLSSSSPSSYQPPSQSYLSGSRSQSSMSSSSQSSGPERCRTRSRSGTPSPSSGSASSDYRLDFGRNKGRTLDECEQASAAAASAASASWTTKHTSQPSHPAALAQFSTDLSARANAGSHAHTAATVAKLHTHIARRGLDTQRLAERLFERQAGEVQAVRRDVRDLAQLLDRTAQLQGQVDALQKRVPGADQRQQLQAAESRAVDVQHQLDLHQSERGAQQRHVAEVQRLAKESNTERIQYSQALESTRRVMDDEARQNQCEHALQINRTQFQLRTLQEFQARQQLDVRLPHNLSTSVLQQTTRIDRDEHRQAEHVLRTQNQALQARNRSLAVLNVRNNVQHGHELHHLQRRQQCNARRAEETMRVLDAAMTEVDAGAADTARAQAAARPRQGQPSTCPPTSDYKLLARVARAETEAFRL</sequence>
<feature type="compositionally biased region" description="Low complexity" evidence="2">
    <location>
        <begin position="77"/>
        <end position="90"/>
    </location>
</feature>
<keyword evidence="1" id="KW-0175">Coiled coil</keyword>
<evidence type="ECO:0000313" key="4">
    <source>
        <dbReference type="Proteomes" id="UP000800096"/>
    </source>
</evidence>
<dbReference type="EMBL" id="ML979147">
    <property type="protein sequence ID" value="KAF1910979.1"/>
    <property type="molecule type" value="Genomic_DNA"/>
</dbReference>